<gene>
    <name evidence="3" type="ORF">VHEMI07078</name>
</gene>
<feature type="transmembrane region" description="Helical" evidence="1">
    <location>
        <begin position="195"/>
        <end position="213"/>
    </location>
</feature>
<dbReference type="PANTHER" id="PTHR23028:SF134">
    <property type="entry name" value="PUTATIVE (AFU_ORTHOLOGUE AFUA_4G08520)-RELATED"/>
    <property type="match status" value="1"/>
</dbReference>
<feature type="transmembrane region" description="Helical" evidence="1">
    <location>
        <begin position="374"/>
        <end position="392"/>
    </location>
</feature>
<dbReference type="HOGENOM" id="CLU_005679_13_0_1"/>
<name>A0A0A1T989_9HYPO</name>
<dbReference type="Pfam" id="PF01757">
    <property type="entry name" value="Acyl_transf_3"/>
    <property type="match status" value="1"/>
</dbReference>
<evidence type="ECO:0000313" key="3">
    <source>
        <dbReference type="EMBL" id="CEJ91359.1"/>
    </source>
</evidence>
<feature type="transmembrane region" description="Helical" evidence="1">
    <location>
        <begin position="335"/>
        <end position="354"/>
    </location>
</feature>
<dbReference type="Proteomes" id="UP000039046">
    <property type="component" value="Unassembled WGS sequence"/>
</dbReference>
<reference evidence="3 4" key="1">
    <citation type="journal article" date="2015" name="Genome Announc.">
        <title>Draft Genome Sequence and Gene Annotation of the Entomopathogenic Fungus Verticillium hemipterigenum.</title>
        <authorList>
            <person name="Horn F."/>
            <person name="Habel A."/>
            <person name="Scharf D.H."/>
            <person name="Dworschak J."/>
            <person name="Brakhage A.A."/>
            <person name="Guthke R."/>
            <person name="Hertweck C."/>
            <person name="Linde J."/>
        </authorList>
    </citation>
    <scope>NUCLEOTIDE SEQUENCE [LARGE SCALE GENOMIC DNA]</scope>
</reference>
<feature type="domain" description="Acyltransferase 3" evidence="2">
    <location>
        <begin position="182"/>
        <end position="390"/>
    </location>
</feature>
<organism evidence="3 4">
    <name type="scientific">[Torrubiella] hemipterigena</name>
    <dbReference type="NCBI Taxonomy" id="1531966"/>
    <lineage>
        <taxon>Eukaryota</taxon>
        <taxon>Fungi</taxon>
        <taxon>Dikarya</taxon>
        <taxon>Ascomycota</taxon>
        <taxon>Pezizomycotina</taxon>
        <taxon>Sordariomycetes</taxon>
        <taxon>Hypocreomycetidae</taxon>
        <taxon>Hypocreales</taxon>
        <taxon>Clavicipitaceae</taxon>
        <taxon>Clavicipitaceae incertae sedis</taxon>
        <taxon>'Torrubiella' clade</taxon>
    </lineage>
</organism>
<dbReference type="InterPro" id="IPR002656">
    <property type="entry name" value="Acyl_transf_3_dom"/>
</dbReference>
<feature type="transmembrane region" description="Helical" evidence="1">
    <location>
        <begin position="90"/>
        <end position="109"/>
    </location>
</feature>
<keyword evidence="1" id="KW-0472">Membrane</keyword>
<feature type="transmembrane region" description="Helical" evidence="1">
    <location>
        <begin position="304"/>
        <end position="323"/>
    </location>
</feature>
<proteinExistence type="predicted"/>
<protein>
    <recommendedName>
        <fullName evidence="2">Acyltransferase 3 domain-containing protein</fullName>
    </recommendedName>
</protein>
<evidence type="ECO:0000259" key="2">
    <source>
        <dbReference type="Pfam" id="PF01757"/>
    </source>
</evidence>
<keyword evidence="4" id="KW-1185">Reference proteome</keyword>
<feature type="transmembrane region" description="Helical" evidence="1">
    <location>
        <begin position="225"/>
        <end position="251"/>
    </location>
</feature>
<dbReference type="OrthoDB" id="5819582at2759"/>
<dbReference type="PANTHER" id="PTHR23028">
    <property type="entry name" value="ACETYLTRANSFERASE"/>
    <property type="match status" value="1"/>
</dbReference>
<keyword evidence="1" id="KW-1133">Transmembrane helix</keyword>
<dbReference type="EMBL" id="CDHN01000003">
    <property type="protein sequence ID" value="CEJ91359.1"/>
    <property type="molecule type" value="Genomic_DNA"/>
</dbReference>
<keyword evidence="1" id="KW-0812">Transmembrane</keyword>
<dbReference type="InterPro" id="IPR050879">
    <property type="entry name" value="Acyltransferase_3"/>
</dbReference>
<feature type="transmembrane region" description="Helical" evidence="1">
    <location>
        <begin position="263"/>
        <end position="284"/>
    </location>
</feature>
<dbReference type="STRING" id="1531966.A0A0A1T989"/>
<evidence type="ECO:0000313" key="4">
    <source>
        <dbReference type="Proteomes" id="UP000039046"/>
    </source>
</evidence>
<accession>A0A0A1T989</accession>
<evidence type="ECO:0000256" key="1">
    <source>
        <dbReference type="SAM" id="Phobius"/>
    </source>
</evidence>
<dbReference type="GO" id="GO:0016747">
    <property type="term" value="F:acyltransferase activity, transferring groups other than amino-acyl groups"/>
    <property type="evidence" value="ECO:0007669"/>
    <property type="project" value="InterPro"/>
</dbReference>
<sequence>MMGLDIHHSRTLSRAFNMLMPVYLQNAAIDNSAGHEKTASRVSFLDGLRGYASLIVFISHFLEPFEPAKRFGYGFGEEHNSFLQLPIIRVFYSGVPMVAIFFIISGYALSYKPFMLVHHGPASQLSDTLASAIFRRDSLEYATLPGVIEPRPRRFVNARDQFTDWCRFVVDELTNPWDWRVADYVYDSHLWTIPIEFRASLVLFLVLTCISRIRRLYRLAISAALGLYCMWCGKWHMALFMCGMLFADLAAMNRAPLVTSNRYWCLVISLVPLILGLLLLSFPIRNGHKTPGYVLLSRITLNYNIWHTFGAILVFWAFENSLILRRAFDNSFARYLGKISYALYIVHGPILHSLGYGITSYICGLGENLSFSNYSGLFLGFLLVAPIVFWWADIFERLVDQQSVKLARWMYMKVRIE</sequence>
<dbReference type="AlphaFoldDB" id="A0A0A1T989"/>